<feature type="domain" description="HIT" evidence="4">
    <location>
        <begin position="6"/>
        <end position="114"/>
    </location>
</feature>
<evidence type="ECO:0000256" key="1">
    <source>
        <dbReference type="PIRSR" id="PIRSR601310-1"/>
    </source>
</evidence>
<dbReference type="InterPro" id="IPR011146">
    <property type="entry name" value="HIT-like"/>
</dbReference>
<sequence>MSEDTIFGKIIRREIPADIVYEDELCLAFRDVAPQAPVHILVIPKQAIANLDGASPEHQALLGHLLLTVKAIAAQEGLADGYRTVINTGPAGGQTVYHLHLHVLGGRSLAWPPG</sequence>
<protein>
    <submittedName>
        <fullName evidence="5">Histidine triad nucleotide-binding protein</fullName>
    </submittedName>
</protein>
<dbReference type="RefSeq" id="WP_208676689.1">
    <property type="nucleotide sequence ID" value="NZ_CP030139.2"/>
</dbReference>
<dbReference type="PRINTS" id="PR00332">
    <property type="entry name" value="HISTRIAD"/>
</dbReference>
<dbReference type="PANTHER" id="PTHR23089">
    <property type="entry name" value="HISTIDINE TRIAD HIT PROTEIN"/>
    <property type="match status" value="1"/>
</dbReference>
<dbReference type="AlphaFoldDB" id="A0AAN1UUC7"/>
<dbReference type="PROSITE" id="PS00892">
    <property type="entry name" value="HIT_1"/>
    <property type="match status" value="1"/>
</dbReference>
<evidence type="ECO:0000259" key="4">
    <source>
        <dbReference type="PROSITE" id="PS51084"/>
    </source>
</evidence>
<dbReference type="InterPro" id="IPR001310">
    <property type="entry name" value="Histidine_triad_HIT"/>
</dbReference>
<dbReference type="CDD" id="cd01276">
    <property type="entry name" value="PKCI_related"/>
    <property type="match status" value="1"/>
</dbReference>
<dbReference type="InterPro" id="IPR036265">
    <property type="entry name" value="HIT-like_sf"/>
</dbReference>
<dbReference type="EMBL" id="CP030139">
    <property type="protein sequence ID" value="AZB72437.1"/>
    <property type="molecule type" value="Genomic_DNA"/>
</dbReference>
<dbReference type="GO" id="GO:0003824">
    <property type="term" value="F:catalytic activity"/>
    <property type="evidence" value="ECO:0007669"/>
    <property type="project" value="InterPro"/>
</dbReference>
<proteinExistence type="predicted"/>
<feature type="active site" description="Tele-AMP-histidine intermediate" evidence="1">
    <location>
        <position position="100"/>
    </location>
</feature>
<evidence type="ECO:0000313" key="6">
    <source>
        <dbReference type="Proteomes" id="UP000267249"/>
    </source>
</evidence>
<accession>A0AAN1UUC7</accession>
<dbReference type="InterPro" id="IPR019808">
    <property type="entry name" value="Histidine_triad_CS"/>
</dbReference>
<feature type="short sequence motif" description="Histidine triad motif" evidence="2 3">
    <location>
        <begin position="98"/>
        <end position="102"/>
    </location>
</feature>
<organism evidence="5 6">
    <name type="scientific">Synechococcus elongatus PCC 11801</name>
    <dbReference type="NCBI Taxonomy" id="2219813"/>
    <lineage>
        <taxon>Bacteria</taxon>
        <taxon>Bacillati</taxon>
        <taxon>Cyanobacteriota</taxon>
        <taxon>Cyanophyceae</taxon>
        <taxon>Synechococcales</taxon>
        <taxon>Synechococcaceae</taxon>
        <taxon>Synechococcus</taxon>
    </lineage>
</organism>
<dbReference type="FunFam" id="3.30.428.10:FF:000005">
    <property type="entry name" value="Histidine triad nucleotide-binding protein 1"/>
    <property type="match status" value="1"/>
</dbReference>
<evidence type="ECO:0000256" key="2">
    <source>
        <dbReference type="PIRSR" id="PIRSR601310-3"/>
    </source>
</evidence>
<evidence type="ECO:0000256" key="3">
    <source>
        <dbReference type="PROSITE-ProRule" id="PRU00464"/>
    </source>
</evidence>
<dbReference type="Gene3D" id="3.30.428.10">
    <property type="entry name" value="HIT-like"/>
    <property type="match status" value="1"/>
</dbReference>
<dbReference type="PROSITE" id="PS51084">
    <property type="entry name" value="HIT_2"/>
    <property type="match status" value="1"/>
</dbReference>
<name>A0AAN1UUC7_SYNEL</name>
<reference evidence="5 6" key="1">
    <citation type="journal article" date="2018" name="Sci. Rep.">
        <title>Genome Features and Biochemical Characteristics of a Robust, Fast Growing and Naturally Transformable Cyanobacterium Synechococcus elongatus PCC 11801 Isolated from India.</title>
        <authorList>
            <person name="Jaiswal D."/>
            <person name="Sengupta A."/>
            <person name="Sohoni S."/>
            <person name="Sengupta S."/>
            <person name="Phadnavis A.G."/>
            <person name="Pakrasi H.B."/>
            <person name="Wangikar P.P."/>
        </authorList>
    </citation>
    <scope>NUCLEOTIDE SEQUENCE [LARGE SCALE GENOMIC DNA]</scope>
    <source>
        <strain evidence="5 6">PCC 11801</strain>
    </source>
</reference>
<dbReference type="SUPFAM" id="SSF54197">
    <property type="entry name" value="HIT-like"/>
    <property type="match status" value="1"/>
</dbReference>
<evidence type="ECO:0000313" key="5">
    <source>
        <dbReference type="EMBL" id="AZB72437.1"/>
    </source>
</evidence>
<dbReference type="Pfam" id="PF01230">
    <property type="entry name" value="HIT"/>
    <property type="match status" value="1"/>
</dbReference>
<dbReference type="Proteomes" id="UP000267249">
    <property type="component" value="Chromosome"/>
</dbReference>
<gene>
    <name evidence="5" type="ORF">DOP62_06620</name>
</gene>